<feature type="transmembrane region" description="Helical" evidence="6">
    <location>
        <begin position="231"/>
        <end position="248"/>
    </location>
</feature>
<dbReference type="PIRSF" id="PIRSF038958">
    <property type="entry name" value="PG_synth_SpoVB"/>
    <property type="match status" value="1"/>
</dbReference>
<keyword evidence="4 6" id="KW-1133">Transmembrane helix</keyword>
<keyword evidence="3 6" id="KW-0812">Transmembrane</keyword>
<organism evidence="7 8">
    <name type="scientific">Cohnella endophytica</name>
    <dbReference type="NCBI Taxonomy" id="2419778"/>
    <lineage>
        <taxon>Bacteria</taxon>
        <taxon>Bacillati</taxon>
        <taxon>Bacillota</taxon>
        <taxon>Bacilli</taxon>
        <taxon>Bacillales</taxon>
        <taxon>Paenibacillaceae</taxon>
        <taxon>Cohnella</taxon>
    </lineage>
</organism>
<protein>
    <recommendedName>
        <fullName evidence="9">Polysaccharide biosynthesis protein</fullName>
    </recommendedName>
</protein>
<keyword evidence="5 6" id="KW-0472">Membrane</keyword>
<feature type="transmembrane region" description="Helical" evidence="6">
    <location>
        <begin position="417"/>
        <end position="436"/>
    </location>
</feature>
<comment type="caution">
    <text evidence="7">The sequence shown here is derived from an EMBL/GenBank/DDBJ whole genome shotgun (WGS) entry which is preliminary data.</text>
</comment>
<feature type="transmembrane region" description="Helical" evidence="6">
    <location>
        <begin position="79"/>
        <end position="102"/>
    </location>
</feature>
<dbReference type="EMBL" id="RBZM01000001">
    <property type="protein sequence ID" value="RKP58077.1"/>
    <property type="molecule type" value="Genomic_DNA"/>
</dbReference>
<evidence type="ECO:0000256" key="6">
    <source>
        <dbReference type="SAM" id="Phobius"/>
    </source>
</evidence>
<feature type="transmembrane region" description="Helical" evidence="6">
    <location>
        <begin position="350"/>
        <end position="371"/>
    </location>
</feature>
<dbReference type="Proteomes" id="UP000282076">
    <property type="component" value="Unassembled WGS sequence"/>
</dbReference>
<keyword evidence="2" id="KW-1003">Cell membrane</keyword>
<evidence type="ECO:0000256" key="2">
    <source>
        <dbReference type="ARBA" id="ARBA00022475"/>
    </source>
</evidence>
<feature type="transmembrane region" description="Helical" evidence="6">
    <location>
        <begin position="178"/>
        <end position="202"/>
    </location>
</feature>
<feature type="transmembrane region" description="Helical" evidence="6">
    <location>
        <begin position="480"/>
        <end position="499"/>
    </location>
</feature>
<dbReference type="OrthoDB" id="9775950at2"/>
<feature type="transmembrane region" description="Helical" evidence="6">
    <location>
        <begin position="155"/>
        <end position="172"/>
    </location>
</feature>
<keyword evidence="8" id="KW-1185">Reference proteome</keyword>
<reference evidence="7 8" key="1">
    <citation type="submission" date="2018-10" db="EMBL/GenBank/DDBJ databases">
        <title>Cohnella sp. M2MS4P-1, whole genome shotgun sequence.</title>
        <authorList>
            <person name="Tuo L."/>
        </authorList>
    </citation>
    <scope>NUCLEOTIDE SEQUENCE [LARGE SCALE GENOMIC DNA]</scope>
    <source>
        <strain evidence="7 8">M2MS4P-1</strain>
    </source>
</reference>
<dbReference type="Pfam" id="PF01943">
    <property type="entry name" value="Polysacc_synt"/>
    <property type="match status" value="1"/>
</dbReference>
<proteinExistence type="predicted"/>
<dbReference type="PANTHER" id="PTHR30250:SF21">
    <property type="entry name" value="LIPID II FLIPPASE MURJ"/>
    <property type="match status" value="1"/>
</dbReference>
<feature type="transmembrane region" description="Helical" evidence="6">
    <location>
        <begin position="114"/>
        <end position="134"/>
    </location>
</feature>
<name>A0A494Y5X3_9BACL</name>
<gene>
    <name evidence="7" type="ORF">D7Z26_00800</name>
</gene>
<evidence type="ECO:0000313" key="7">
    <source>
        <dbReference type="EMBL" id="RKP58077.1"/>
    </source>
</evidence>
<feature type="transmembrane region" description="Helical" evidence="6">
    <location>
        <begin position="280"/>
        <end position="303"/>
    </location>
</feature>
<feature type="transmembrane region" description="Helical" evidence="6">
    <location>
        <begin position="391"/>
        <end position="411"/>
    </location>
</feature>
<sequence length="508" mass="55636">MGYSLLAKQLAFRLNAIVLVKLLGFLGRIPLYRILGAEGVGLYQIAYSFYGLVFTAVTGGFPTALALTTSKNRELGGRLFLFMLIFSLLLGGSLSFFIFFSAPLVAGTLGNPDLAFAVRCISPAVCVVPLLFVLRGYLQGLEYYKTIASSEVVEQAARMVVLLVLTAAWSQLGTPVAVGGAVLGAFSGASCALLLLCVVFFYNSKRSSSTSRIQINVPKDVKSLRIKRNELKLFIGTALVISATRIIVPLSDFLDSLIIPFRLQISGLTYEEAITVFGEITGMAATIVYLPTVFTAVLSYTLSTKVAADWKNQNTERFVHRSKMAMEITWLWGIGMALFLFFYADPLSMILFNHAGASKAIRYLAMVPFFVGNRELTTTLLWSANLKRVPINGLLLAVMVSLFASFFLSAIPGFGYTGAAIGIVLLEIMAASWNFIALKKRFPSIIRFYAIVADTMVLALISMLLYWLGQKIDIDFLPKTLHALLTMLLSLLGIVFFMAGRGRLKSFV</sequence>
<dbReference type="GO" id="GO:0005886">
    <property type="term" value="C:plasma membrane"/>
    <property type="evidence" value="ECO:0007669"/>
    <property type="project" value="UniProtKB-SubCell"/>
</dbReference>
<feature type="transmembrane region" description="Helical" evidence="6">
    <location>
        <begin position="12"/>
        <end position="35"/>
    </location>
</feature>
<evidence type="ECO:0000256" key="1">
    <source>
        <dbReference type="ARBA" id="ARBA00004651"/>
    </source>
</evidence>
<comment type="subcellular location">
    <subcellularLocation>
        <location evidence="1">Cell membrane</location>
        <topology evidence="1">Multi-pass membrane protein</topology>
    </subcellularLocation>
</comment>
<dbReference type="InterPro" id="IPR050833">
    <property type="entry name" value="Poly_Biosynth_Transport"/>
</dbReference>
<dbReference type="InterPro" id="IPR024923">
    <property type="entry name" value="PG_synth_SpoVB"/>
</dbReference>
<feature type="transmembrane region" description="Helical" evidence="6">
    <location>
        <begin position="47"/>
        <end position="67"/>
    </location>
</feature>
<evidence type="ECO:0000313" key="8">
    <source>
        <dbReference type="Proteomes" id="UP000282076"/>
    </source>
</evidence>
<evidence type="ECO:0000256" key="5">
    <source>
        <dbReference type="ARBA" id="ARBA00023136"/>
    </source>
</evidence>
<dbReference type="AlphaFoldDB" id="A0A494Y5X3"/>
<dbReference type="InterPro" id="IPR002797">
    <property type="entry name" value="Polysacc_synth"/>
</dbReference>
<evidence type="ECO:0008006" key="9">
    <source>
        <dbReference type="Google" id="ProtNLM"/>
    </source>
</evidence>
<feature type="transmembrane region" description="Helical" evidence="6">
    <location>
        <begin position="448"/>
        <end position="468"/>
    </location>
</feature>
<accession>A0A494Y5X3</accession>
<evidence type="ECO:0000256" key="4">
    <source>
        <dbReference type="ARBA" id="ARBA00022989"/>
    </source>
</evidence>
<dbReference type="RefSeq" id="WP_120973840.1">
    <property type="nucleotide sequence ID" value="NZ_RBZM01000001.1"/>
</dbReference>
<dbReference type="PANTHER" id="PTHR30250">
    <property type="entry name" value="PST FAMILY PREDICTED COLANIC ACID TRANSPORTER"/>
    <property type="match status" value="1"/>
</dbReference>
<evidence type="ECO:0000256" key="3">
    <source>
        <dbReference type="ARBA" id="ARBA00022692"/>
    </source>
</evidence>
<feature type="transmembrane region" description="Helical" evidence="6">
    <location>
        <begin position="324"/>
        <end position="344"/>
    </location>
</feature>